<dbReference type="InterPro" id="IPR013216">
    <property type="entry name" value="Methyltransf_11"/>
</dbReference>
<dbReference type="PANTHER" id="PTHR44942:SF4">
    <property type="entry name" value="METHYLTRANSFERASE TYPE 11 DOMAIN-CONTAINING PROTEIN"/>
    <property type="match status" value="1"/>
</dbReference>
<dbReference type="SUPFAM" id="SSF53335">
    <property type="entry name" value="S-adenosyl-L-methionine-dependent methyltransferases"/>
    <property type="match status" value="1"/>
</dbReference>
<proteinExistence type="inferred from homology"/>
<dbReference type="CDD" id="cd02440">
    <property type="entry name" value="AdoMet_MTases"/>
    <property type="match status" value="1"/>
</dbReference>
<organism evidence="5 6">
    <name type="scientific">Vibrio tubiashii</name>
    <dbReference type="NCBI Taxonomy" id="29498"/>
    <lineage>
        <taxon>Bacteria</taxon>
        <taxon>Pseudomonadati</taxon>
        <taxon>Pseudomonadota</taxon>
        <taxon>Gammaproteobacteria</taxon>
        <taxon>Vibrionales</taxon>
        <taxon>Vibrionaceae</taxon>
        <taxon>Vibrio</taxon>
        <taxon>Vibrio oreintalis group</taxon>
    </lineage>
</organism>
<reference evidence="5 6" key="1">
    <citation type="submission" date="2019-08" db="EMBL/GenBank/DDBJ databases">
        <title>Draft genome sequencing and comparative genomics of hatchery-associated Vibrios.</title>
        <authorList>
            <person name="Kehlet-Delgado H."/>
            <person name="Mueller R.S."/>
        </authorList>
    </citation>
    <scope>NUCLEOTIDE SEQUENCE [LARGE SCALE GENOMIC DNA]</scope>
    <source>
        <strain evidence="5 6">01-65-5-1</strain>
    </source>
</reference>
<dbReference type="PANTHER" id="PTHR44942">
    <property type="entry name" value="METHYLTRANSF_11 DOMAIN-CONTAINING PROTEIN"/>
    <property type="match status" value="1"/>
</dbReference>
<accession>A0AAE5GQ22</accession>
<dbReference type="Gene3D" id="3.40.50.150">
    <property type="entry name" value="Vaccinia Virus protein VP39"/>
    <property type="match status" value="1"/>
</dbReference>
<dbReference type="AlphaFoldDB" id="A0AAE5GQ22"/>
<evidence type="ECO:0000313" key="6">
    <source>
        <dbReference type="Proteomes" id="UP000572722"/>
    </source>
</evidence>
<sequence>MANEIDFGKTASDYVQHREGFPPALLSRLQPYAIGQSGQSILDIGTGTGTLARQFALQGAHVCGLDVASELIEQAKTLDQQAGTRVDYHVGSAEELPFADQSMDVISAGQCWHWFNAAQVARECRRVLKPGGALVICHFDWLPLTGNMVELTESLILKHNPNWSMSGGSGLYPRWLSDVATEGFEHLETFSFDCTIPYSHERWRGRIRASAGISASLSPTQVDAFDEEHQTALAAKFANDPMEIPHRVWALIARKAWS</sequence>
<keyword evidence="2 5" id="KW-0489">Methyltransferase</keyword>
<keyword evidence="3" id="KW-0808">Transferase</keyword>
<dbReference type="EMBL" id="VTXO01000003">
    <property type="protein sequence ID" value="NOI80993.1"/>
    <property type="molecule type" value="Genomic_DNA"/>
</dbReference>
<feature type="domain" description="Methyltransferase type 11" evidence="4">
    <location>
        <begin position="42"/>
        <end position="136"/>
    </location>
</feature>
<evidence type="ECO:0000256" key="2">
    <source>
        <dbReference type="ARBA" id="ARBA00022603"/>
    </source>
</evidence>
<dbReference type="GO" id="GO:0008757">
    <property type="term" value="F:S-adenosylmethionine-dependent methyltransferase activity"/>
    <property type="evidence" value="ECO:0007669"/>
    <property type="project" value="InterPro"/>
</dbReference>
<protein>
    <submittedName>
        <fullName evidence="5">Methyltransferase domain-containing protein</fullName>
    </submittedName>
</protein>
<dbReference type="InterPro" id="IPR051052">
    <property type="entry name" value="Diverse_substrate_MTase"/>
</dbReference>
<evidence type="ECO:0000256" key="1">
    <source>
        <dbReference type="ARBA" id="ARBA00008361"/>
    </source>
</evidence>
<evidence type="ECO:0000256" key="3">
    <source>
        <dbReference type="ARBA" id="ARBA00022679"/>
    </source>
</evidence>
<name>A0AAE5GQ22_9VIBR</name>
<dbReference type="InterPro" id="IPR029063">
    <property type="entry name" value="SAM-dependent_MTases_sf"/>
</dbReference>
<comment type="caution">
    <text evidence="5">The sequence shown here is derived from an EMBL/GenBank/DDBJ whole genome shotgun (WGS) entry which is preliminary data.</text>
</comment>
<dbReference type="GO" id="GO:0032259">
    <property type="term" value="P:methylation"/>
    <property type="evidence" value="ECO:0007669"/>
    <property type="project" value="UniProtKB-KW"/>
</dbReference>
<dbReference type="Pfam" id="PF08241">
    <property type="entry name" value="Methyltransf_11"/>
    <property type="match status" value="1"/>
</dbReference>
<dbReference type="Proteomes" id="UP000572722">
    <property type="component" value="Unassembled WGS sequence"/>
</dbReference>
<gene>
    <name evidence="5" type="ORF">F0237_09995</name>
</gene>
<evidence type="ECO:0000313" key="5">
    <source>
        <dbReference type="EMBL" id="NOI80993.1"/>
    </source>
</evidence>
<evidence type="ECO:0000259" key="4">
    <source>
        <dbReference type="Pfam" id="PF08241"/>
    </source>
</evidence>
<comment type="similarity">
    <text evidence="1">Belongs to the methyltransferase superfamily.</text>
</comment>
<dbReference type="RefSeq" id="WP_171321802.1">
    <property type="nucleotide sequence ID" value="NZ_VTXO01000003.1"/>
</dbReference>